<evidence type="ECO:0000313" key="1">
    <source>
        <dbReference type="EMBL" id="KAI5068293.1"/>
    </source>
</evidence>
<name>A0A9D4UI20_ADICA</name>
<sequence length="116" mass="13234">MLCARADTHTSIPLYKEQKMRIHNVQRITYVSIHSSNHRLFQIYMSRKEEENVDLSLDATLVVEAPLELLLDANTYYSSGCTITSTIHATLCSNANHHNSSQCFMASYNITANMMY</sequence>
<keyword evidence="2" id="KW-1185">Reference proteome</keyword>
<organism evidence="1 2">
    <name type="scientific">Adiantum capillus-veneris</name>
    <name type="common">Maidenhair fern</name>
    <dbReference type="NCBI Taxonomy" id="13818"/>
    <lineage>
        <taxon>Eukaryota</taxon>
        <taxon>Viridiplantae</taxon>
        <taxon>Streptophyta</taxon>
        <taxon>Embryophyta</taxon>
        <taxon>Tracheophyta</taxon>
        <taxon>Polypodiopsida</taxon>
        <taxon>Polypodiidae</taxon>
        <taxon>Polypodiales</taxon>
        <taxon>Pteridineae</taxon>
        <taxon>Pteridaceae</taxon>
        <taxon>Vittarioideae</taxon>
        <taxon>Adiantum</taxon>
    </lineage>
</organism>
<dbReference type="AlphaFoldDB" id="A0A9D4UI20"/>
<evidence type="ECO:0000313" key="2">
    <source>
        <dbReference type="Proteomes" id="UP000886520"/>
    </source>
</evidence>
<comment type="caution">
    <text evidence="1">The sequence shown here is derived from an EMBL/GenBank/DDBJ whole genome shotgun (WGS) entry which is preliminary data.</text>
</comment>
<accession>A0A9D4UI20</accession>
<dbReference type="Proteomes" id="UP000886520">
    <property type="component" value="Chromosome 16"/>
</dbReference>
<reference evidence="1" key="1">
    <citation type="submission" date="2021-01" db="EMBL/GenBank/DDBJ databases">
        <title>Adiantum capillus-veneris genome.</title>
        <authorList>
            <person name="Fang Y."/>
            <person name="Liao Q."/>
        </authorList>
    </citation>
    <scope>NUCLEOTIDE SEQUENCE</scope>
    <source>
        <strain evidence="1">H3</strain>
        <tissue evidence="1">Leaf</tissue>
    </source>
</reference>
<protein>
    <submittedName>
        <fullName evidence="1">Uncharacterized protein</fullName>
    </submittedName>
</protein>
<proteinExistence type="predicted"/>
<gene>
    <name evidence="1" type="ORF">GOP47_0016638</name>
</gene>
<dbReference type="EMBL" id="JABFUD020000016">
    <property type="protein sequence ID" value="KAI5068293.1"/>
    <property type="molecule type" value="Genomic_DNA"/>
</dbReference>